<reference evidence="1 2" key="1">
    <citation type="submission" date="2024-04" db="EMBL/GenBank/DDBJ databases">
        <title>Draft genome sequence of Sessilibacter corallicola NBRC 116591.</title>
        <authorList>
            <person name="Miyakawa T."/>
            <person name="Kusuya Y."/>
            <person name="Miura T."/>
        </authorList>
    </citation>
    <scope>NUCLEOTIDE SEQUENCE [LARGE SCALE GENOMIC DNA]</scope>
    <source>
        <strain evidence="1 2">KU-00831-HH</strain>
    </source>
</reference>
<dbReference type="NCBIfam" id="TIGR01549">
    <property type="entry name" value="HAD-SF-IA-v1"/>
    <property type="match status" value="1"/>
</dbReference>
<dbReference type="Gene3D" id="3.40.50.1000">
    <property type="entry name" value="HAD superfamily/HAD-like"/>
    <property type="match status" value="1"/>
</dbReference>
<name>A0ABQ0A9G4_9GAMM</name>
<dbReference type="InterPro" id="IPR036412">
    <property type="entry name" value="HAD-like_sf"/>
</dbReference>
<dbReference type="InterPro" id="IPR023214">
    <property type="entry name" value="HAD_sf"/>
</dbReference>
<dbReference type="GO" id="GO:0016787">
    <property type="term" value="F:hydrolase activity"/>
    <property type="evidence" value="ECO:0007669"/>
    <property type="project" value="UniProtKB-KW"/>
</dbReference>
<accession>A0ABQ0A9G4</accession>
<dbReference type="NCBIfam" id="TIGR01509">
    <property type="entry name" value="HAD-SF-IA-v3"/>
    <property type="match status" value="1"/>
</dbReference>
<dbReference type="EMBL" id="BAABWN010000006">
    <property type="protein sequence ID" value="GAA6168188.1"/>
    <property type="molecule type" value="Genomic_DNA"/>
</dbReference>
<dbReference type="Pfam" id="PF13419">
    <property type="entry name" value="HAD_2"/>
    <property type="match status" value="1"/>
</dbReference>
<dbReference type="SFLD" id="SFLDS00003">
    <property type="entry name" value="Haloacid_Dehalogenase"/>
    <property type="match status" value="1"/>
</dbReference>
<dbReference type="PANTHER" id="PTHR43434">
    <property type="entry name" value="PHOSPHOGLYCOLATE PHOSPHATASE"/>
    <property type="match status" value="1"/>
</dbReference>
<keyword evidence="1" id="KW-0378">Hydrolase</keyword>
<proteinExistence type="predicted"/>
<dbReference type="InterPro" id="IPR006439">
    <property type="entry name" value="HAD-SF_hydro_IA"/>
</dbReference>
<dbReference type="Proteomes" id="UP001465153">
    <property type="component" value="Unassembled WGS sequence"/>
</dbReference>
<dbReference type="InterPro" id="IPR041492">
    <property type="entry name" value="HAD_2"/>
</dbReference>
<protein>
    <submittedName>
        <fullName evidence="1">HAD-IA family hydrolase</fullName>
    </submittedName>
</protein>
<keyword evidence="2" id="KW-1185">Reference proteome</keyword>
<organism evidence="1 2">
    <name type="scientific">Sessilibacter corallicola</name>
    <dbReference type="NCBI Taxonomy" id="2904075"/>
    <lineage>
        <taxon>Bacteria</taxon>
        <taxon>Pseudomonadati</taxon>
        <taxon>Pseudomonadota</taxon>
        <taxon>Gammaproteobacteria</taxon>
        <taxon>Cellvibrionales</taxon>
        <taxon>Cellvibrionaceae</taxon>
        <taxon>Sessilibacter</taxon>
    </lineage>
</organism>
<dbReference type="RefSeq" id="WP_233090515.1">
    <property type="nucleotide sequence ID" value="NZ_BAABWN010000006.1"/>
</dbReference>
<gene>
    <name evidence="1" type="ORF">NBRC116591_19990</name>
</gene>
<dbReference type="InterPro" id="IPR023198">
    <property type="entry name" value="PGP-like_dom2"/>
</dbReference>
<dbReference type="Gene3D" id="1.10.150.240">
    <property type="entry name" value="Putative phosphatase, domain 2"/>
    <property type="match status" value="1"/>
</dbReference>
<comment type="caution">
    <text evidence="1">The sequence shown here is derived from an EMBL/GenBank/DDBJ whole genome shotgun (WGS) entry which is preliminary data.</text>
</comment>
<dbReference type="InterPro" id="IPR006549">
    <property type="entry name" value="HAD-SF_hydro_IIIA"/>
</dbReference>
<sequence>MLYIFDWDGTVSNSLNKIVLCVQKAADSLGVEARTVDEIKSIIGLSLPKAIDTLYPSLASIEQESLAQLYSKAFVHDSTPTPLYSGVERTLSELKERGHTLAVATGKTRKGLNRVFTESQVSQHFSSSRCADETASKPNPLMLFELMEELGFRAEESVMIGDTTFDLEMAKNAGMKRIGVNFGSHSESELSRFQPELILESFDGLLDWEF</sequence>
<dbReference type="PANTHER" id="PTHR43434:SF24">
    <property type="entry name" value="HYDROLASE-RELATED"/>
    <property type="match status" value="1"/>
</dbReference>
<evidence type="ECO:0000313" key="1">
    <source>
        <dbReference type="EMBL" id="GAA6168188.1"/>
    </source>
</evidence>
<dbReference type="InterPro" id="IPR050155">
    <property type="entry name" value="HAD-like_hydrolase_sf"/>
</dbReference>
<dbReference type="NCBIfam" id="TIGR01662">
    <property type="entry name" value="HAD-SF-IIIA"/>
    <property type="match status" value="1"/>
</dbReference>
<dbReference type="SFLD" id="SFLDG01129">
    <property type="entry name" value="C1.5:_HAD__Beta-PGM__Phosphata"/>
    <property type="match status" value="1"/>
</dbReference>
<dbReference type="SUPFAM" id="SSF56784">
    <property type="entry name" value="HAD-like"/>
    <property type="match status" value="1"/>
</dbReference>
<evidence type="ECO:0000313" key="2">
    <source>
        <dbReference type="Proteomes" id="UP001465153"/>
    </source>
</evidence>